<dbReference type="GO" id="GO:0046872">
    <property type="term" value="F:metal ion binding"/>
    <property type="evidence" value="ECO:0007669"/>
    <property type="project" value="UniProtKB-KW"/>
</dbReference>
<dbReference type="InterPro" id="IPR036291">
    <property type="entry name" value="NAD(P)-bd_dom_sf"/>
</dbReference>
<feature type="binding site" evidence="12">
    <location>
        <position position="75"/>
    </location>
    <ligand>
        <name>Mn(2+)</name>
        <dbReference type="ChEBI" id="CHEBI:29035"/>
    </ligand>
</feature>
<dbReference type="InterPro" id="IPR022616">
    <property type="entry name" value="Glyco_hydro_4_C"/>
</dbReference>
<evidence type="ECO:0000256" key="9">
    <source>
        <dbReference type="ARBA" id="ARBA00023277"/>
    </source>
</evidence>
<evidence type="ECO:0000256" key="1">
    <source>
        <dbReference type="ARBA" id="ARBA00001911"/>
    </source>
</evidence>
<evidence type="ECO:0000256" key="8">
    <source>
        <dbReference type="ARBA" id="ARBA00023211"/>
    </source>
</evidence>
<dbReference type="PANTHER" id="PTHR32092">
    <property type="entry name" value="6-PHOSPHO-BETA-GLUCOSIDASE-RELATED"/>
    <property type="match status" value="1"/>
</dbReference>
<keyword evidence="6 14" id="KW-0378">Hydrolase</keyword>
<feature type="domain" description="Glycosyl hydrolase family 4 C-terminal" evidence="13">
    <location>
        <begin position="71"/>
        <end position="273"/>
    </location>
</feature>
<dbReference type="Proteomes" id="UP000184088">
    <property type="component" value="Unassembled WGS sequence"/>
</dbReference>
<keyword evidence="5 12" id="KW-0479">Metal-binding</keyword>
<dbReference type="SUPFAM" id="SSF56327">
    <property type="entry name" value="LDH C-terminal domain-like"/>
    <property type="match status" value="1"/>
</dbReference>
<sequence>MDIAKDMEKYCPHALFLDVANPMPRVVTAVNEYTKIKAYGFCNIAWSAPDGYKWLASLINRNKEDLDVVTAGLNHFAWLVSIKEKNTGKDLYDEVINAIATREGREFKVMRKWLKEYGLVPMGSVDHHGEYLPYDSDIEYATKPPYHGDERERAEALKNLKDVAEGKVPYDVAFKMLSWEHPVDLAVDIFKKRNKHHDMINLPNKGFIEGIPDGRIVEVPVDVIDGDVIGQKIPPLPQRLTQTLNIISDVHELSAKAAVFGDIKLAEEVIELDFAIPDKEKAKKALHDMIRNHIDILPQFT</sequence>
<dbReference type="InterPro" id="IPR053715">
    <property type="entry name" value="GH4_Enzyme_sf"/>
</dbReference>
<comment type="cofactor">
    <cofactor evidence="1">
        <name>NAD(+)</name>
        <dbReference type="ChEBI" id="CHEBI:57540"/>
    </cofactor>
</comment>
<evidence type="ECO:0000313" key="15">
    <source>
        <dbReference type="Proteomes" id="UP000184088"/>
    </source>
</evidence>
<dbReference type="Pfam" id="PF02056">
    <property type="entry name" value="Glyco_hydro_4"/>
    <property type="match status" value="1"/>
</dbReference>
<dbReference type="InterPro" id="IPR001088">
    <property type="entry name" value="Glyco_hydro_4"/>
</dbReference>
<reference evidence="14 15" key="1">
    <citation type="submission" date="2016-11" db="EMBL/GenBank/DDBJ databases">
        <authorList>
            <person name="Jaros S."/>
            <person name="Januszkiewicz K."/>
            <person name="Wedrychowicz H."/>
        </authorList>
    </citation>
    <scope>NUCLEOTIDE SEQUENCE [LARGE SCALE GENOMIC DNA]</scope>
    <source>
        <strain evidence="14 15">DSM 17918</strain>
    </source>
</reference>
<gene>
    <name evidence="14" type="ORF">SAMN02746089_02230</name>
</gene>
<evidence type="ECO:0000256" key="3">
    <source>
        <dbReference type="ARBA" id="ARBA00010141"/>
    </source>
</evidence>
<organism evidence="14 15">
    <name type="scientific">Caldanaerobius fijiensis DSM 17918</name>
    <dbReference type="NCBI Taxonomy" id="1121256"/>
    <lineage>
        <taxon>Bacteria</taxon>
        <taxon>Bacillati</taxon>
        <taxon>Bacillota</taxon>
        <taxon>Clostridia</taxon>
        <taxon>Thermoanaerobacterales</taxon>
        <taxon>Thermoanaerobacteraceae</taxon>
        <taxon>Caldanaerobius</taxon>
    </lineage>
</organism>
<comment type="similarity">
    <text evidence="3">Belongs to the glycosyl hydrolase 4 family.</text>
</comment>
<name>A0A1M5D151_9THEO</name>
<dbReference type="AlphaFoldDB" id="A0A1M5D151"/>
<protein>
    <submittedName>
        <fullName evidence="14">Alpha-galactosidase/6-phospho-beta-glucosidase, family 4 of glycosyl hydrolase</fullName>
    </submittedName>
</protein>
<keyword evidence="10" id="KW-0326">Glycosidase</keyword>
<feature type="binding site" evidence="11">
    <location>
        <position position="21"/>
    </location>
    <ligand>
        <name>substrate</name>
    </ligand>
</feature>
<evidence type="ECO:0000256" key="7">
    <source>
        <dbReference type="ARBA" id="ARBA00023027"/>
    </source>
</evidence>
<evidence type="ECO:0000256" key="11">
    <source>
        <dbReference type="PIRSR" id="PIRSR601088-2"/>
    </source>
</evidence>
<dbReference type="STRING" id="1121256.SAMN02746089_02230"/>
<evidence type="ECO:0000256" key="2">
    <source>
        <dbReference type="ARBA" id="ARBA00001936"/>
    </source>
</evidence>
<keyword evidence="12" id="KW-0408">Iron</keyword>
<keyword evidence="12" id="KW-0170">Cobalt</keyword>
<keyword evidence="15" id="KW-1185">Reference proteome</keyword>
<evidence type="ECO:0000313" key="14">
    <source>
        <dbReference type="EMBL" id="SHF60555.1"/>
    </source>
</evidence>
<keyword evidence="9" id="KW-0119">Carbohydrate metabolism</keyword>
<evidence type="ECO:0000256" key="12">
    <source>
        <dbReference type="PIRSR" id="PIRSR601088-3"/>
    </source>
</evidence>
<evidence type="ECO:0000256" key="10">
    <source>
        <dbReference type="ARBA" id="ARBA00023295"/>
    </source>
</evidence>
<dbReference type="Gene3D" id="3.90.1820.10">
    <property type="entry name" value="AglA-like glucosidase"/>
    <property type="match status" value="1"/>
</dbReference>
<keyword evidence="7" id="KW-0520">NAD</keyword>
<evidence type="ECO:0000256" key="5">
    <source>
        <dbReference type="ARBA" id="ARBA00022723"/>
    </source>
</evidence>
<dbReference type="GO" id="GO:0005975">
    <property type="term" value="P:carbohydrate metabolic process"/>
    <property type="evidence" value="ECO:0007669"/>
    <property type="project" value="InterPro"/>
</dbReference>
<comment type="cofactor">
    <cofactor evidence="2">
        <name>Mn(2+)</name>
        <dbReference type="ChEBI" id="CHEBI:29035"/>
    </cofactor>
</comment>
<dbReference type="GO" id="GO:0016616">
    <property type="term" value="F:oxidoreductase activity, acting on the CH-OH group of donors, NAD or NADP as acceptor"/>
    <property type="evidence" value="ECO:0007669"/>
    <property type="project" value="InterPro"/>
</dbReference>
<dbReference type="Pfam" id="PF11975">
    <property type="entry name" value="Glyco_hydro_4C"/>
    <property type="match status" value="1"/>
</dbReference>
<proteinExistence type="inferred from homology"/>
<comment type="subunit">
    <text evidence="4">Homotetramer.</text>
</comment>
<accession>A0A1M5D151</accession>
<evidence type="ECO:0000256" key="6">
    <source>
        <dbReference type="ARBA" id="ARBA00022801"/>
    </source>
</evidence>
<dbReference type="OrthoDB" id="9808275at2"/>
<evidence type="ECO:0000256" key="4">
    <source>
        <dbReference type="ARBA" id="ARBA00011881"/>
    </source>
</evidence>
<dbReference type="EMBL" id="FQVH01000032">
    <property type="protein sequence ID" value="SHF60555.1"/>
    <property type="molecule type" value="Genomic_DNA"/>
</dbReference>
<dbReference type="SUPFAM" id="SSF51735">
    <property type="entry name" value="NAD(P)-binding Rossmann-fold domains"/>
    <property type="match status" value="1"/>
</dbReference>
<dbReference type="InterPro" id="IPR015955">
    <property type="entry name" value="Lactate_DH/Glyco_Ohase_4_C"/>
</dbReference>
<keyword evidence="12" id="KW-0533">Nickel</keyword>
<keyword evidence="8 12" id="KW-0464">Manganese</keyword>
<dbReference type="GO" id="GO:0004553">
    <property type="term" value="F:hydrolase activity, hydrolyzing O-glycosyl compounds"/>
    <property type="evidence" value="ECO:0007669"/>
    <property type="project" value="InterPro"/>
</dbReference>
<feature type="binding site" evidence="12">
    <location>
        <position position="42"/>
    </location>
    <ligand>
        <name>Mn(2+)</name>
        <dbReference type="ChEBI" id="CHEBI:29035"/>
    </ligand>
</feature>
<evidence type="ECO:0000259" key="13">
    <source>
        <dbReference type="Pfam" id="PF11975"/>
    </source>
</evidence>